<protein>
    <submittedName>
        <fullName evidence="1">Uncharacterized protein</fullName>
    </submittedName>
</protein>
<gene>
    <name evidence="1" type="ORF">EZS28_048646</name>
</gene>
<evidence type="ECO:0000313" key="2">
    <source>
        <dbReference type="Proteomes" id="UP000324800"/>
    </source>
</evidence>
<dbReference type="Proteomes" id="UP000324800">
    <property type="component" value="Unassembled WGS sequence"/>
</dbReference>
<comment type="caution">
    <text evidence="1">The sequence shown here is derived from an EMBL/GenBank/DDBJ whole genome shotgun (WGS) entry which is preliminary data.</text>
</comment>
<name>A0A5J4TC62_9EUKA</name>
<proteinExistence type="predicted"/>
<evidence type="ECO:0000313" key="1">
    <source>
        <dbReference type="EMBL" id="KAA6355827.1"/>
    </source>
</evidence>
<sequence length="349" mass="38691">MNDPYLKINEPSLISYTFGALKEGLPPSPIVTAVPDVMIIAYVVSAPVCIKSPLTMFKVPPLTSKIFGAYNVGSQLLLPMITVVLDAIIKEFFVLIPANQPKSIFNILSSHLIKLIFDNTGYTVDGGLIVNIIQLMFTKAYSDMRIYNPFDGFPEIVPLKRVKLPPLISITSKFEIDGEYRSSPYVTVELLRMIDDFVEAYEVYIILLLTIFKDPPVNFNSSRSLNYGKRALTPNAVLAFVITIYIPEEMLPAGRLKVHRVIVRGLYGSSSTGSVFETSRIFTLYENNKQLSAINPKDYGIIYVSASSSGVGEAGSDTNPYTDFTRAFGALTDHQKRIVLLGVEFSLES</sequence>
<reference evidence="1 2" key="1">
    <citation type="submission" date="2019-03" db="EMBL/GenBank/DDBJ databases">
        <title>Single cell metagenomics reveals metabolic interactions within the superorganism composed of flagellate Streblomastix strix and complex community of Bacteroidetes bacteria on its surface.</title>
        <authorList>
            <person name="Treitli S.C."/>
            <person name="Kolisko M."/>
            <person name="Husnik F."/>
            <person name="Keeling P."/>
            <person name="Hampl V."/>
        </authorList>
    </citation>
    <scope>NUCLEOTIDE SEQUENCE [LARGE SCALE GENOMIC DNA]</scope>
    <source>
        <strain evidence="1">ST1C</strain>
    </source>
</reference>
<dbReference type="EMBL" id="SNRW01033988">
    <property type="protein sequence ID" value="KAA6355827.1"/>
    <property type="molecule type" value="Genomic_DNA"/>
</dbReference>
<accession>A0A5J4TC62</accession>
<organism evidence="1 2">
    <name type="scientific">Streblomastix strix</name>
    <dbReference type="NCBI Taxonomy" id="222440"/>
    <lineage>
        <taxon>Eukaryota</taxon>
        <taxon>Metamonada</taxon>
        <taxon>Preaxostyla</taxon>
        <taxon>Oxymonadida</taxon>
        <taxon>Streblomastigidae</taxon>
        <taxon>Streblomastix</taxon>
    </lineage>
</organism>
<dbReference type="AlphaFoldDB" id="A0A5J4TC62"/>